<feature type="transmembrane region" description="Helical" evidence="6">
    <location>
        <begin position="266"/>
        <end position="290"/>
    </location>
</feature>
<evidence type="ECO:0000313" key="8">
    <source>
        <dbReference type="WBParaSite" id="Hba_07943"/>
    </source>
</evidence>
<keyword evidence="5" id="KW-0811">Translocation</keyword>
<dbReference type="GO" id="GO:0006606">
    <property type="term" value="P:protein import into nucleus"/>
    <property type="evidence" value="ECO:0007669"/>
    <property type="project" value="TreeGrafter"/>
</dbReference>
<dbReference type="PANTHER" id="PTHR11225:SF4">
    <property type="entry name" value="NUCLEAR PORE COMPLEX PROTEIN NUP93"/>
    <property type="match status" value="1"/>
</dbReference>
<dbReference type="GO" id="GO:0017056">
    <property type="term" value="F:structural constituent of nuclear pore"/>
    <property type="evidence" value="ECO:0007669"/>
    <property type="project" value="InterPro"/>
</dbReference>
<protein>
    <recommendedName>
        <fullName evidence="5">Nuclear pore protein</fullName>
    </recommendedName>
</protein>
<keyword evidence="6" id="KW-0812">Transmembrane</keyword>
<keyword evidence="7" id="KW-1185">Reference proteome</keyword>
<proteinExistence type="inferred from homology"/>
<dbReference type="Pfam" id="PF04097">
    <property type="entry name" value="Nic96"/>
    <property type="match status" value="3"/>
</dbReference>
<comment type="subcellular location">
    <subcellularLocation>
        <location evidence="1 5">Nucleus</location>
        <location evidence="1 5">Nuclear pore complex</location>
    </subcellularLocation>
</comment>
<evidence type="ECO:0000256" key="6">
    <source>
        <dbReference type="SAM" id="Phobius"/>
    </source>
</evidence>
<evidence type="ECO:0000256" key="4">
    <source>
        <dbReference type="ARBA" id="ARBA00023242"/>
    </source>
</evidence>
<evidence type="ECO:0000256" key="2">
    <source>
        <dbReference type="ARBA" id="ARBA00010186"/>
    </source>
</evidence>
<evidence type="ECO:0000256" key="5">
    <source>
        <dbReference type="RuleBase" id="RU364035"/>
    </source>
</evidence>
<evidence type="ECO:0000256" key="1">
    <source>
        <dbReference type="ARBA" id="ARBA00004567"/>
    </source>
</evidence>
<sequence>MNAQIERNLERAERGGVPGTRGLVGAYLKVGVDDPNAEDGTIPHDGLPVWEVTYHCFRAGDLSAAKDALGILANFPQSAVLVACLNHLAKELKYVYFSNSFVLYFLVPKLCLTFSIQLKMPITCVYHRLDIDLKKKLKVEWRHNANSARDKYKRALYAALLGLDSPLVDTMENWLWFKLIALRIDPHTTAILYGELLFDCGHIADAVHVAILAHELGYLRNTTEASAGMVVVESPNLTKCSLNVARLLVAYTKEFELTDVGRALDYWFLLRVGWVLILVLPMSGICTFIIKSKIYSNSAEVVVRVLVICERWQRSSWQVILTLSFKILRFEISTLSDFLEDCYYNLFAAQRGCRSSDLSTLCILLDICTLFALCDAGQAEKALHVSQQLRLVPVDPDSVAIIVGEFHLVPQKVREVIPDLCLRLMRCMADAIHLVDRANVKFIKQVKAIILYIATVNYKCPQHINSKLLQLQASISI</sequence>
<keyword evidence="5 6" id="KW-0472">Membrane</keyword>
<accession>A0A1I7WS21</accession>
<keyword evidence="5" id="KW-0813">Transport</keyword>
<dbReference type="GO" id="GO:0016973">
    <property type="term" value="P:poly(A)+ mRNA export from nucleus"/>
    <property type="evidence" value="ECO:0007669"/>
    <property type="project" value="TreeGrafter"/>
</dbReference>
<dbReference type="PANTHER" id="PTHR11225">
    <property type="entry name" value="NUCLEAR PORE COMPLEX PROTEIN NUP93 NUCLEOPORIN NUP93 DEAD EYE PROTEIN"/>
    <property type="match status" value="1"/>
</dbReference>
<organism evidence="7 8">
    <name type="scientific">Heterorhabditis bacteriophora</name>
    <name type="common">Entomopathogenic nematode worm</name>
    <dbReference type="NCBI Taxonomy" id="37862"/>
    <lineage>
        <taxon>Eukaryota</taxon>
        <taxon>Metazoa</taxon>
        <taxon>Ecdysozoa</taxon>
        <taxon>Nematoda</taxon>
        <taxon>Chromadorea</taxon>
        <taxon>Rhabditida</taxon>
        <taxon>Rhabditina</taxon>
        <taxon>Rhabditomorpha</taxon>
        <taxon>Strongyloidea</taxon>
        <taxon>Heterorhabditidae</taxon>
        <taxon>Heterorhabditis</taxon>
    </lineage>
</organism>
<dbReference type="InterPro" id="IPR007231">
    <property type="entry name" value="Nucleoporin_int_Nup93/Nic96"/>
</dbReference>
<evidence type="ECO:0000256" key="3">
    <source>
        <dbReference type="ARBA" id="ARBA00023132"/>
    </source>
</evidence>
<comment type="similarity">
    <text evidence="2 5">Belongs to the nucleoporin interacting component (NIC) family.</text>
</comment>
<keyword evidence="4 5" id="KW-0539">Nucleus</keyword>
<keyword evidence="5" id="KW-0653">Protein transport</keyword>
<keyword evidence="3 5" id="KW-0906">Nuclear pore complex</keyword>
<keyword evidence="6" id="KW-1133">Transmembrane helix</keyword>
<dbReference type="AlphaFoldDB" id="A0A1I7WS21"/>
<keyword evidence="5" id="KW-0509">mRNA transport</keyword>
<dbReference type="Proteomes" id="UP000095283">
    <property type="component" value="Unplaced"/>
</dbReference>
<dbReference type="WBParaSite" id="Hba_07943">
    <property type="protein sequence ID" value="Hba_07943"/>
    <property type="gene ID" value="Hba_07943"/>
</dbReference>
<name>A0A1I7WS21_HETBA</name>
<reference evidence="8" key="1">
    <citation type="submission" date="2016-11" db="UniProtKB">
        <authorList>
            <consortium name="WormBaseParasite"/>
        </authorList>
    </citation>
    <scope>IDENTIFICATION</scope>
</reference>
<dbReference type="GO" id="GO:0005643">
    <property type="term" value="C:nuclear pore"/>
    <property type="evidence" value="ECO:0007669"/>
    <property type="project" value="UniProtKB-SubCell"/>
</dbReference>
<evidence type="ECO:0000313" key="7">
    <source>
        <dbReference type="Proteomes" id="UP000095283"/>
    </source>
</evidence>